<protein>
    <submittedName>
        <fullName evidence="5">THO complex subunit 5B isoform B</fullName>
    </submittedName>
</protein>
<feature type="compositionally biased region" description="Basic and acidic residues" evidence="4">
    <location>
        <begin position="29"/>
        <end position="43"/>
    </location>
</feature>
<dbReference type="EMBL" id="QZWG01000017">
    <property type="protein sequence ID" value="RZB58449.1"/>
    <property type="molecule type" value="Genomic_DNA"/>
</dbReference>
<dbReference type="PANTHER" id="PTHR13375">
    <property type="entry name" value="FMS INTERACTING PROTEIN"/>
    <property type="match status" value="1"/>
</dbReference>
<accession>A0A445GB66</accession>
<comment type="similarity">
    <text evidence="2">Belongs to the THOC5 family.</text>
</comment>
<evidence type="ECO:0000256" key="3">
    <source>
        <dbReference type="ARBA" id="ARBA00023242"/>
    </source>
</evidence>
<evidence type="ECO:0000256" key="1">
    <source>
        <dbReference type="ARBA" id="ARBA00004123"/>
    </source>
</evidence>
<proteinExistence type="inferred from homology"/>
<dbReference type="InterPro" id="IPR019163">
    <property type="entry name" value="THO_Thoc5"/>
</dbReference>
<evidence type="ECO:0000256" key="4">
    <source>
        <dbReference type="SAM" id="MobiDB-lite"/>
    </source>
</evidence>
<evidence type="ECO:0000313" key="6">
    <source>
        <dbReference type="Proteomes" id="UP000289340"/>
    </source>
</evidence>
<evidence type="ECO:0000256" key="2">
    <source>
        <dbReference type="ARBA" id="ARBA00008044"/>
    </source>
</evidence>
<dbReference type="GO" id="GO:0000445">
    <property type="term" value="C:THO complex part of transcription export complex"/>
    <property type="evidence" value="ECO:0007669"/>
    <property type="project" value="TreeGrafter"/>
</dbReference>
<dbReference type="GO" id="GO:0003729">
    <property type="term" value="F:mRNA binding"/>
    <property type="evidence" value="ECO:0007669"/>
    <property type="project" value="TreeGrafter"/>
</dbReference>
<sequence>MEDGDTTEEAVVVPVSNGDEQSFSHSSSRQRDSEEDSPHETLRNTKASIENIVAEILSLKNQAKPKPLLTLRLRELLTQTFLHFVTLRQANRSILLEEERARTETERAKVPLELTTQKLQNLSYEKSQFVKAIKVCNDFKSKYPDIEVVSEEEFFRGAPQDMKDSVLSNHSEHNLVLKRLNFELFQRKELCKLHDKLEQKRKTLLDTIANRKKFLSSLPSHLKSLKKASLPVQNQLGVQHTKKLKRHHTAELLPPPLYVIYSQLLAQKEAFGESIDVEIIGSVKDAQAFSHHLAHKDTGISTTVESPKLENNEPDEDGQRQSKRPRRFQGKESLDQLNIICVGNEASNIGSENDILSDLFPDDTGLELPHQSAKLCVGNAIMFNGDRTARPYKWAQHLAGIDFLPEVAPLLLASRETSDSGEAAKGEDFITSLSQYRQQNRLQTVLQKIRSRIKAQLALQ</sequence>
<dbReference type="Pfam" id="PF09766">
    <property type="entry name" value="FmiP_Thoc5"/>
    <property type="match status" value="2"/>
</dbReference>
<dbReference type="GO" id="GO:0006406">
    <property type="term" value="P:mRNA export from nucleus"/>
    <property type="evidence" value="ECO:0007669"/>
    <property type="project" value="TreeGrafter"/>
</dbReference>
<evidence type="ECO:0000313" key="5">
    <source>
        <dbReference type="EMBL" id="RZB58449.1"/>
    </source>
</evidence>
<gene>
    <name evidence="5" type="ORF">D0Y65_046860</name>
</gene>
<comment type="caution">
    <text evidence="5">The sequence shown here is derived from an EMBL/GenBank/DDBJ whole genome shotgun (WGS) entry which is preliminary data.</text>
</comment>
<feature type="region of interest" description="Disordered" evidence="4">
    <location>
        <begin position="1"/>
        <end position="45"/>
    </location>
</feature>
<reference evidence="5 6" key="1">
    <citation type="submission" date="2018-09" db="EMBL/GenBank/DDBJ databases">
        <title>A high-quality reference genome of wild soybean provides a powerful tool to mine soybean genomes.</title>
        <authorList>
            <person name="Xie M."/>
            <person name="Chung C.Y.L."/>
            <person name="Li M.-W."/>
            <person name="Wong F.-L."/>
            <person name="Chan T.-F."/>
            <person name="Lam H.-M."/>
        </authorList>
    </citation>
    <scope>NUCLEOTIDE SEQUENCE [LARGE SCALE GENOMIC DNA]</scope>
    <source>
        <strain evidence="6">cv. W05</strain>
        <tissue evidence="5">Hypocotyl of etiolated seedlings</tissue>
    </source>
</reference>
<keyword evidence="6" id="KW-1185">Reference proteome</keyword>
<dbReference type="AlphaFoldDB" id="A0A445GB66"/>
<dbReference type="PANTHER" id="PTHR13375:SF3">
    <property type="entry name" value="THO COMPLEX SUBUNIT 5 HOMOLOG"/>
    <property type="match status" value="1"/>
</dbReference>
<comment type="subcellular location">
    <subcellularLocation>
        <location evidence="1">Nucleus</location>
    </subcellularLocation>
</comment>
<dbReference type="Proteomes" id="UP000289340">
    <property type="component" value="Chromosome 17"/>
</dbReference>
<keyword evidence="3" id="KW-0539">Nucleus</keyword>
<feature type="region of interest" description="Disordered" evidence="4">
    <location>
        <begin position="299"/>
        <end position="329"/>
    </location>
</feature>
<organism evidence="5 6">
    <name type="scientific">Glycine soja</name>
    <name type="common">Wild soybean</name>
    <dbReference type="NCBI Taxonomy" id="3848"/>
    <lineage>
        <taxon>Eukaryota</taxon>
        <taxon>Viridiplantae</taxon>
        <taxon>Streptophyta</taxon>
        <taxon>Embryophyta</taxon>
        <taxon>Tracheophyta</taxon>
        <taxon>Spermatophyta</taxon>
        <taxon>Magnoliopsida</taxon>
        <taxon>eudicotyledons</taxon>
        <taxon>Gunneridae</taxon>
        <taxon>Pentapetalae</taxon>
        <taxon>rosids</taxon>
        <taxon>fabids</taxon>
        <taxon>Fabales</taxon>
        <taxon>Fabaceae</taxon>
        <taxon>Papilionoideae</taxon>
        <taxon>50 kb inversion clade</taxon>
        <taxon>NPAAA clade</taxon>
        <taxon>indigoferoid/millettioid clade</taxon>
        <taxon>Phaseoleae</taxon>
        <taxon>Glycine</taxon>
        <taxon>Glycine subgen. Soja</taxon>
    </lineage>
</organism>
<name>A0A445GB66_GLYSO</name>